<proteinExistence type="predicted"/>
<evidence type="ECO:0000313" key="1">
    <source>
        <dbReference type="EMBL" id="MBX51603.1"/>
    </source>
</evidence>
<reference evidence="1" key="1">
    <citation type="submission" date="2018-02" db="EMBL/GenBank/DDBJ databases">
        <title>Rhizophora mucronata_Transcriptome.</title>
        <authorList>
            <person name="Meera S.P."/>
            <person name="Sreeshan A."/>
            <person name="Augustine A."/>
        </authorList>
    </citation>
    <scope>NUCLEOTIDE SEQUENCE</scope>
    <source>
        <tissue evidence="1">Leaf</tissue>
    </source>
</reference>
<protein>
    <submittedName>
        <fullName evidence="1">Uncharacterized protein</fullName>
    </submittedName>
</protein>
<name>A0A2P2PAD1_RHIMU</name>
<organism evidence="1">
    <name type="scientific">Rhizophora mucronata</name>
    <name type="common">Asiatic mangrove</name>
    <dbReference type="NCBI Taxonomy" id="61149"/>
    <lineage>
        <taxon>Eukaryota</taxon>
        <taxon>Viridiplantae</taxon>
        <taxon>Streptophyta</taxon>
        <taxon>Embryophyta</taxon>
        <taxon>Tracheophyta</taxon>
        <taxon>Spermatophyta</taxon>
        <taxon>Magnoliopsida</taxon>
        <taxon>eudicotyledons</taxon>
        <taxon>Gunneridae</taxon>
        <taxon>Pentapetalae</taxon>
        <taxon>rosids</taxon>
        <taxon>fabids</taxon>
        <taxon>Malpighiales</taxon>
        <taxon>Rhizophoraceae</taxon>
        <taxon>Rhizophora</taxon>
    </lineage>
</organism>
<dbReference type="EMBL" id="GGEC01071119">
    <property type="protein sequence ID" value="MBX51603.1"/>
    <property type="molecule type" value="Transcribed_RNA"/>
</dbReference>
<accession>A0A2P2PAD1</accession>
<sequence length="25" mass="2756">MIITIYCLNEIHNSTNLNFTSLGSG</sequence>
<dbReference type="AlphaFoldDB" id="A0A2P2PAD1"/>